<dbReference type="HOGENOM" id="CLU_012494_6_0_4"/>
<keyword evidence="1 4" id="KW-0378">Hydrolase</keyword>
<sequence length="329" mass="34195">MSMPCADAMSQKPGQRSAAASADTAPAAAGPGQARVVEHTVTSDGREILVRVCYPPGYPAPGMDSAALLPWLVYLHAGGFVDGGLEHACHLVQDLATTVPAVVVTPAYSLAPDHPFPAAPEDAHSTVQWVLRNARRLKVDKTRFALVGEEAGGNLAIALAQMLRDRGTAQPRGQWLIRPVTDPCLQHASCAGFGGGTVPMETLRRLADNYRDYLPTPADTVHPYAAPALASRLAGLPPTLVQVAEHDALRAEGEAFAGRLGKAGVPAQAMIMPGACGDGVEEAHDSCQAWVDEGARFLRRCLAAADATSSLTERHAGANASGPGAKPAG</sequence>
<dbReference type="Proteomes" id="UP000001692">
    <property type="component" value="Chromosome 2"/>
</dbReference>
<reference evidence="4 5" key="1">
    <citation type="journal article" date="2008" name="Genome Res.">
        <title>Genome sequence of the beta-rhizobium Cupriavidus taiwanensis and comparative genomics of rhizobia.</title>
        <authorList>
            <person name="Amadou C."/>
            <person name="Pascal G."/>
            <person name="Mangenot S."/>
            <person name="Glew M."/>
            <person name="Bontemps C."/>
            <person name="Capela D."/>
            <person name="Carrere S."/>
            <person name="Cruveiller S."/>
            <person name="Dossat C."/>
            <person name="Lajus A."/>
            <person name="Marchetti M."/>
            <person name="Poinsot V."/>
            <person name="Rouy Z."/>
            <person name="Servin B."/>
            <person name="Saad M."/>
            <person name="Schenowitz C."/>
            <person name="Barbe V."/>
            <person name="Batut J."/>
            <person name="Medigue C."/>
            <person name="Masson-Boivin C."/>
        </authorList>
    </citation>
    <scope>NUCLEOTIDE SEQUENCE [LARGE SCALE GENOMIC DNA]</scope>
    <source>
        <strain evidence="5">DSM 17343 / BCRC 17206 / CCUG 44338 / CIP 107171 / LMG 19424 / R1</strain>
    </source>
</reference>
<dbReference type="EC" id="3.1.1.-" evidence="4"/>
<feature type="domain" description="Alpha/beta hydrolase fold-3" evidence="3">
    <location>
        <begin position="72"/>
        <end position="275"/>
    </location>
</feature>
<evidence type="ECO:0000313" key="4">
    <source>
        <dbReference type="EMBL" id="CAQ71547.1"/>
    </source>
</evidence>
<evidence type="ECO:0000256" key="2">
    <source>
        <dbReference type="SAM" id="MobiDB-lite"/>
    </source>
</evidence>
<dbReference type="AlphaFoldDB" id="B3R9H2"/>
<accession>B3R9H2</accession>
<gene>
    <name evidence="4" type="ordered locus">RALTA_B0935</name>
</gene>
<feature type="region of interest" description="Disordered" evidence="2">
    <location>
        <begin position="1"/>
        <end position="34"/>
    </location>
</feature>
<dbReference type="GO" id="GO:0016787">
    <property type="term" value="F:hydrolase activity"/>
    <property type="evidence" value="ECO:0007669"/>
    <property type="project" value="UniProtKB-KW"/>
</dbReference>
<evidence type="ECO:0000259" key="3">
    <source>
        <dbReference type="Pfam" id="PF07859"/>
    </source>
</evidence>
<keyword evidence="5" id="KW-1185">Reference proteome</keyword>
<evidence type="ECO:0000256" key="1">
    <source>
        <dbReference type="ARBA" id="ARBA00022801"/>
    </source>
</evidence>
<dbReference type="InterPro" id="IPR050300">
    <property type="entry name" value="GDXG_lipolytic_enzyme"/>
</dbReference>
<dbReference type="SUPFAM" id="SSF53474">
    <property type="entry name" value="alpha/beta-Hydrolases"/>
    <property type="match status" value="1"/>
</dbReference>
<proteinExistence type="predicted"/>
<dbReference type="EMBL" id="CU633750">
    <property type="protein sequence ID" value="CAQ71547.1"/>
    <property type="molecule type" value="Genomic_DNA"/>
</dbReference>
<dbReference type="PANTHER" id="PTHR48081:SF8">
    <property type="entry name" value="ALPHA_BETA HYDROLASE FOLD-3 DOMAIN-CONTAINING PROTEIN-RELATED"/>
    <property type="match status" value="1"/>
</dbReference>
<evidence type="ECO:0000313" key="5">
    <source>
        <dbReference type="Proteomes" id="UP000001692"/>
    </source>
</evidence>
<dbReference type="InterPro" id="IPR013094">
    <property type="entry name" value="AB_hydrolase_3"/>
</dbReference>
<name>B3R9H2_CUPTR</name>
<dbReference type="InterPro" id="IPR029058">
    <property type="entry name" value="AB_hydrolase_fold"/>
</dbReference>
<organism evidence="4 5">
    <name type="scientific">Cupriavidus taiwanensis (strain DSM 17343 / BCRC 17206 / CCUG 44338 / CIP 107171 / LMG 19424 / R1)</name>
    <name type="common">Ralstonia taiwanensis (strain LMG 19424)</name>
    <dbReference type="NCBI Taxonomy" id="977880"/>
    <lineage>
        <taxon>Bacteria</taxon>
        <taxon>Pseudomonadati</taxon>
        <taxon>Pseudomonadota</taxon>
        <taxon>Betaproteobacteria</taxon>
        <taxon>Burkholderiales</taxon>
        <taxon>Burkholderiaceae</taxon>
        <taxon>Cupriavidus</taxon>
    </lineage>
</organism>
<dbReference type="KEGG" id="cti:RALTA_B0935"/>
<dbReference type="Gene3D" id="3.40.50.1820">
    <property type="entry name" value="alpha/beta hydrolase"/>
    <property type="match status" value="1"/>
</dbReference>
<dbReference type="PANTHER" id="PTHR48081">
    <property type="entry name" value="AB HYDROLASE SUPERFAMILY PROTEIN C4A8.06C"/>
    <property type="match status" value="1"/>
</dbReference>
<dbReference type="eggNOG" id="COG0657">
    <property type="taxonomic scope" value="Bacteria"/>
</dbReference>
<dbReference type="Pfam" id="PF07859">
    <property type="entry name" value="Abhydrolase_3"/>
    <property type="match status" value="1"/>
</dbReference>
<feature type="compositionally biased region" description="Low complexity" evidence="2">
    <location>
        <begin position="15"/>
        <end position="34"/>
    </location>
</feature>
<protein>
    <submittedName>
        <fullName evidence="4">Acetyl-hydrolase</fullName>
        <ecNumber evidence="4">3.1.1.-</ecNumber>
    </submittedName>
</protein>